<dbReference type="SUPFAM" id="SSF69786">
    <property type="entry name" value="YggU-like"/>
    <property type="match status" value="1"/>
</dbReference>
<evidence type="ECO:0000313" key="2">
    <source>
        <dbReference type="EMBL" id="OQA53185.1"/>
    </source>
</evidence>
<dbReference type="EMBL" id="MWBO01000008">
    <property type="protein sequence ID" value="OQA53185.1"/>
    <property type="molecule type" value="Genomic_DNA"/>
</dbReference>
<dbReference type="InterPro" id="IPR036591">
    <property type="entry name" value="YggU-like_sf"/>
</dbReference>
<gene>
    <name evidence="2" type="ORF">BWY43_00112</name>
</gene>
<dbReference type="Gene3D" id="3.30.1200.10">
    <property type="entry name" value="YggU-like"/>
    <property type="match status" value="1"/>
</dbReference>
<reference evidence="2" key="1">
    <citation type="submission" date="2017-02" db="EMBL/GenBank/DDBJ databases">
        <title>Delving into the versatile metabolic prowess of the omnipresent phylum Bacteroidetes.</title>
        <authorList>
            <person name="Nobu M.K."/>
            <person name="Mei R."/>
            <person name="Narihiro T."/>
            <person name="Kuroda K."/>
            <person name="Liu W.-T."/>
        </authorList>
    </citation>
    <scope>NUCLEOTIDE SEQUENCE</scope>
    <source>
        <strain evidence="2">ADurb.Bin280</strain>
    </source>
</reference>
<dbReference type="NCBIfam" id="TIGR00251">
    <property type="entry name" value="DUF167 family protein"/>
    <property type="match status" value="1"/>
</dbReference>
<dbReference type="AlphaFoldDB" id="A0A1V5SFE2"/>
<organism evidence="2">
    <name type="scientific">candidate division WS2 bacterium ADurb.Bin280</name>
    <dbReference type="NCBI Taxonomy" id="1852829"/>
    <lineage>
        <taxon>Bacteria</taxon>
        <taxon>candidate division WS2</taxon>
    </lineage>
</organism>
<proteinExistence type="inferred from homology"/>
<sequence length="79" mass="8909">MEKLSSEVIEVHTRANSQHPTFRQEGEYYIAAVKSHPTDGKANLELIDLVSKHFSIAKSCIKIKKGKRSRVKLVELTTS</sequence>
<dbReference type="SMART" id="SM01152">
    <property type="entry name" value="DUF167"/>
    <property type="match status" value="1"/>
</dbReference>
<accession>A0A1V5SFE2</accession>
<dbReference type="Pfam" id="PF02594">
    <property type="entry name" value="DUF167"/>
    <property type="match status" value="1"/>
</dbReference>
<dbReference type="Proteomes" id="UP000485367">
    <property type="component" value="Unassembled WGS sequence"/>
</dbReference>
<name>A0A1V5SFE2_9BACT</name>
<dbReference type="InterPro" id="IPR003746">
    <property type="entry name" value="DUF167"/>
</dbReference>
<protein>
    <submittedName>
        <fullName evidence="2">Uncharacterized protein</fullName>
    </submittedName>
</protein>
<evidence type="ECO:0000256" key="1">
    <source>
        <dbReference type="ARBA" id="ARBA00010364"/>
    </source>
</evidence>
<comment type="similarity">
    <text evidence="1">Belongs to the UPF0235 family.</text>
</comment>
<comment type="caution">
    <text evidence="2">The sequence shown here is derived from an EMBL/GenBank/DDBJ whole genome shotgun (WGS) entry which is preliminary data.</text>
</comment>